<organism evidence="9 10">
    <name type="scientific">Niveomyces insectorum RCEF 264</name>
    <dbReference type="NCBI Taxonomy" id="1081102"/>
    <lineage>
        <taxon>Eukaryota</taxon>
        <taxon>Fungi</taxon>
        <taxon>Dikarya</taxon>
        <taxon>Ascomycota</taxon>
        <taxon>Pezizomycotina</taxon>
        <taxon>Sordariomycetes</taxon>
        <taxon>Hypocreomycetidae</taxon>
        <taxon>Hypocreales</taxon>
        <taxon>Cordycipitaceae</taxon>
        <taxon>Niveomyces</taxon>
    </lineage>
</organism>
<feature type="compositionally biased region" description="Basic and acidic residues" evidence="7">
    <location>
        <begin position="21"/>
        <end position="33"/>
    </location>
</feature>
<keyword evidence="4" id="KW-0805">Transcription regulation</keyword>
<evidence type="ECO:0000313" key="9">
    <source>
        <dbReference type="EMBL" id="OAA68413.1"/>
    </source>
</evidence>
<dbReference type="Proteomes" id="UP000076874">
    <property type="component" value="Unassembled WGS sequence"/>
</dbReference>
<evidence type="ECO:0000256" key="7">
    <source>
        <dbReference type="SAM" id="MobiDB-lite"/>
    </source>
</evidence>
<evidence type="ECO:0000259" key="8">
    <source>
        <dbReference type="Pfam" id="PF13867"/>
    </source>
</evidence>
<protein>
    <recommendedName>
        <fullName evidence="8">Histone deacetylase complex subunit SAP30 Sin3 binding domain-containing protein</fullName>
    </recommendedName>
</protein>
<keyword evidence="5" id="KW-0804">Transcription</keyword>
<dbReference type="InterPro" id="IPR025718">
    <property type="entry name" value="SAP30_Sin3-bd"/>
</dbReference>
<feature type="compositionally biased region" description="Low complexity" evidence="7">
    <location>
        <begin position="40"/>
        <end position="54"/>
    </location>
</feature>
<keyword evidence="3" id="KW-0678">Repressor</keyword>
<evidence type="ECO:0000256" key="1">
    <source>
        <dbReference type="ARBA" id="ARBA00004123"/>
    </source>
</evidence>
<evidence type="ECO:0000256" key="3">
    <source>
        <dbReference type="ARBA" id="ARBA00022491"/>
    </source>
</evidence>
<dbReference type="InterPro" id="IPR038291">
    <property type="entry name" value="SAP30_C_sf"/>
</dbReference>
<dbReference type="OrthoDB" id="510958at2759"/>
<evidence type="ECO:0000256" key="4">
    <source>
        <dbReference type="ARBA" id="ARBA00023015"/>
    </source>
</evidence>
<evidence type="ECO:0000256" key="2">
    <source>
        <dbReference type="ARBA" id="ARBA00006283"/>
    </source>
</evidence>
<sequence>MAPAKPRANADESHGTTGHASKTDTAHSRDRNSHHGANGGAHHPAANGKARRSAAASNASASAAAAAAAAAATAAAAAAAAHQQQQQQQLANNTTNGAADAASALARASNPNIQWIDFERGVLHAYRRAFRLETPAASSNDFYRWILSQPGSIGLQSPTMMRRKELRRQSKTQLASAARKHFNGLGVQENDIIVDFLHKVQTHEIARLRRPRRMGSNAREVDG</sequence>
<dbReference type="AlphaFoldDB" id="A0A168A8Z4"/>
<dbReference type="PANTHER" id="PTHR13286">
    <property type="entry name" value="SAP30"/>
    <property type="match status" value="1"/>
</dbReference>
<proteinExistence type="inferred from homology"/>
<comment type="similarity">
    <text evidence="2">Belongs to the SAP30 family.</text>
</comment>
<keyword evidence="6" id="KW-0539">Nucleus</keyword>
<feature type="domain" description="Histone deacetylase complex subunit SAP30 Sin3 binding" evidence="8">
    <location>
        <begin position="169"/>
        <end position="200"/>
    </location>
</feature>
<dbReference type="PANTHER" id="PTHR13286:SF23">
    <property type="entry name" value="HISTONE DEACETYLASE COMPLEX SUBUNIT SAP30 SIN3 BINDING DOMAIN-CONTAINING PROTEIN"/>
    <property type="match status" value="1"/>
</dbReference>
<comment type="subcellular location">
    <subcellularLocation>
        <location evidence="1">Nucleus</location>
    </subcellularLocation>
</comment>
<comment type="caution">
    <text evidence="9">The sequence shown here is derived from an EMBL/GenBank/DDBJ whole genome shotgun (WGS) entry which is preliminary data.</text>
</comment>
<feature type="region of interest" description="Disordered" evidence="7">
    <location>
        <begin position="1"/>
        <end position="54"/>
    </location>
</feature>
<keyword evidence="10" id="KW-1185">Reference proteome</keyword>
<dbReference type="Pfam" id="PF13867">
    <property type="entry name" value="SAP30_Sin3_bdg"/>
    <property type="match status" value="1"/>
</dbReference>
<dbReference type="Gene3D" id="6.10.160.20">
    <property type="match status" value="1"/>
</dbReference>
<gene>
    <name evidence="9" type="ORF">SPI_00608</name>
</gene>
<name>A0A168A8Z4_9HYPO</name>
<dbReference type="GO" id="GO:0005634">
    <property type="term" value="C:nucleus"/>
    <property type="evidence" value="ECO:0007669"/>
    <property type="project" value="UniProtKB-SubCell"/>
</dbReference>
<evidence type="ECO:0000313" key="10">
    <source>
        <dbReference type="Proteomes" id="UP000076874"/>
    </source>
</evidence>
<reference evidence="9 10" key="1">
    <citation type="journal article" date="2016" name="Genome Biol. Evol.">
        <title>Divergent and convergent evolution of fungal pathogenicity.</title>
        <authorList>
            <person name="Shang Y."/>
            <person name="Xiao G."/>
            <person name="Zheng P."/>
            <person name="Cen K."/>
            <person name="Zhan S."/>
            <person name="Wang C."/>
        </authorList>
    </citation>
    <scope>NUCLEOTIDE SEQUENCE [LARGE SCALE GENOMIC DNA]</scope>
    <source>
        <strain evidence="9 10">RCEF 264</strain>
    </source>
</reference>
<dbReference type="EMBL" id="AZHD01000001">
    <property type="protein sequence ID" value="OAA68413.1"/>
    <property type="molecule type" value="Genomic_DNA"/>
</dbReference>
<evidence type="ECO:0000256" key="6">
    <source>
        <dbReference type="ARBA" id="ARBA00023242"/>
    </source>
</evidence>
<dbReference type="STRING" id="1081102.A0A168A8Z4"/>
<dbReference type="InterPro" id="IPR024145">
    <property type="entry name" value="His_deAcase_SAP30/SAP30L"/>
</dbReference>
<evidence type="ECO:0000256" key="5">
    <source>
        <dbReference type="ARBA" id="ARBA00023163"/>
    </source>
</evidence>
<accession>A0A168A8Z4</accession>